<keyword evidence="1" id="KW-1133">Transmembrane helix</keyword>
<dbReference type="OrthoDB" id="4537517at2"/>
<dbReference type="AlphaFoldDB" id="A0A2T4UDT9"/>
<evidence type="ECO:0000313" key="2">
    <source>
        <dbReference type="EMBL" id="PTL55668.1"/>
    </source>
</evidence>
<organism evidence="2 3">
    <name type="scientific">Paraconexibacter algicola</name>
    <dbReference type="NCBI Taxonomy" id="2133960"/>
    <lineage>
        <taxon>Bacteria</taxon>
        <taxon>Bacillati</taxon>
        <taxon>Actinomycetota</taxon>
        <taxon>Thermoleophilia</taxon>
        <taxon>Solirubrobacterales</taxon>
        <taxon>Paraconexibacteraceae</taxon>
        <taxon>Paraconexibacter</taxon>
    </lineage>
</organism>
<dbReference type="Proteomes" id="UP000240739">
    <property type="component" value="Unassembled WGS sequence"/>
</dbReference>
<keyword evidence="3" id="KW-1185">Reference proteome</keyword>
<proteinExistence type="predicted"/>
<feature type="transmembrane region" description="Helical" evidence="1">
    <location>
        <begin position="16"/>
        <end position="36"/>
    </location>
</feature>
<keyword evidence="1" id="KW-0812">Transmembrane</keyword>
<protein>
    <submittedName>
        <fullName evidence="2">Uncharacterized protein</fullName>
    </submittedName>
</protein>
<sequence length="426" mass="45204">MPLPLRDDTGQASLDYLTVLAVVAAGLVLAVGVATAHGRAIAVSVTTQMARALCIVTGGDCYRDRTPCVVDAREKRLSGSVSLALVRIGKDQLAIVEERSDGRFDVTIVDGWDPGLEGGLGGSLRIPKTGIAIDGELRAAALAHLRKGRTWTVDSAAEAKRLVDRASGVKAALLPEILHDSSARDPDITFDERGWSLSVGASAELGQDSAELEFRPEDFDGARRDRRTGHVTHYLRRAQRLGASLSITRPDGSYGGDVAREAGHVWAIEVDERGRPVDLLIIETDEIRGSASLPPGVAEVAGRLGLPSEIGQRYEVEEHLDLTDPANLRAAMAFIRGVVGPFNGVSPGSGRVSVAAALRERLDRHGTKHLRSYTTDEESDGGGGTLAAGLKFGAGYETSTHTSTLVGALTRGPGGIWRERADCLTR</sequence>
<gene>
    <name evidence="2" type="ORF">C7Y72_18720</name>
</gene>
<keyword evidence="1" id="KW-0472">Membrane</keyword>
<dbReference type="EMBL" id="PYYB01000003">
    <property type="protein sequence ID" value="PTL55668.1"/>
    <property type="molecule type" value="Genomic_DNA"/>
</dbReference>
<evidence type="ECO:0000256" key="1">
    <source>
        <dbReference type="SAM" id="Phobius"/>
    </source>
</evidence>
<dbReference type="RefSeq" id="WP_107570711.1">
    <property type="nucleotide sequence ID" value="NZ_PYYB01000003.1"/>
</dbReference>
<comment type="caution">
    <text evidence="2">The sequence shown here is derived from an EMBL/GenBank/DDBJ whole genome shotgun (WGS) entry which is preliminary data.</text>
</comment>
<name>A0A2T4UDT9_9ACTN</name>
<evidence type="ECO:0000313" key="3">
    <source>
        <dbReference type="Proteomes" id="UP000240739"/>
    </source>
</evidence>
<reference evidence="2 3" key="1">
    <citation type="submission" date="2018-03" db="EMBL/GenBank/DDBJ databases">
        <title>Aquarubrobacter algicola gen. nov., sp. nov., a novel actinobacterium isolated from shallow eutrophic lake during the end of cyanobacterial harmful algal blooms.</title>
        <authorList>
            <person name="Chun S.J."/>
        </authorList>
    </citation>
    <scope>NUCLEOTIDE SEQUENCE [LARGE SCALE GENOMIC DNA]</scope>
    <source>
        <strain evidence="2 3">Seoho-28</strain>
    </source>
</reference>
<accession>A0A2T4UDT9</accession>